<feature type="coiled-coil region" evidence="6">
    <location>
        <begin position="53"/>
        <end position="131"/>
    </location>
</feature>
<keyword evidence="3 4" id="KW-0346">Stress response</keyword>
<keyword evidence="2 3" id="KW-0143">Chaperone</keyword>
<dbReference type="InterPro" id="IPR013805">
    <property type="entry name" value="GrpE_CC"/>
</dbReference>
<evidence type="ECO:0000313" key="7">
    <source>
        <dbReference type="EMBL" id="AZQ92592.1"/>
    </source>
</evidence>
<comment type="function">
    <text evidence="3 4">Participates actively in the response to hyperosmotic and heat shock by preventing the aggregation of stress-denatured proteins, in association with DnaK and GrpE. It is the nucleotide exchange factor for DnaK and may function as a thermosensor. Unfolded proteins bind initially to DnaJ; upon interaction with the DnaJ-bound protein, DnaK hydrolyzes its bound ATP, resulting in the formation of a stable complex. GrpE releases ADP from DnaK; ATP binding to DnaK triggers the release of the substrate protein, thus completing the reaction cycle. Several rounds of ATP-dependent interactions between DnaJ, DnaK and GrpE are required for fully efficient folding.</text>
</comment>
<reference evidence="7 8" key="1">
    <citation type="submission" date="2018-12" db="EMBL/GenBank/DDBJ databases">
        <title>Persistence of Moraxella catarrhalis in Chronic Obstructive Pulmonary Disease and Regulation of the Hag/MID Adhesin.</title>
        <authorList>
            <person name="Murphy T."/>
            <person name="Zhao X."/>
            <person name="Vyas G."/>
            <person name="Aluvathingal J."/>
            <person name="Nadendla S."/>
            <person name="Tallon L."/>
            <person name="Tettelin H."/>
        </authorList>
    </citation>
    <scope>NUCLEOTIDE SEQUENCE [LARGE SCALE GENOMIC DNA]</scope>
    <source>
        <strain evidence="7 8">46P58B1</strain>
    </source>
</reference>
<dbReference type="Gene3D" id="2.30.22.10">
    <property type="entry name" value="Head domain of nucleotide exchange factor GrpE"/>
    <property type="match status" value="1"/>
</dbReference>
<organism evidence="7 8">
    <name type="scientific">Moraxella catarrhalis</name>
    <name type="common">Branhamella catarrhalis</name>
    <dbReference type="NCBI Taxonomy" id="480"/>
    <lineage>
        <taxon>Bacteria</taxon>
        <taxon>Pseudomonadati</taxon>
        <taxon>Pseudomonadota</taxon>
        <taxon>Gammaproteobacteria</taxon>
        <taxon>Moraxellales</taxon>
        <taxon>Moraxellaceae</taxon>
        <taxon>Moraxella</taxon>
    </lineage>
</organism>
<name>A0A3Q9GC40_MORCA</name>
<dbReference type="GO" id="GO:0042803">
    <property type="term" value="F:protein homodimerization activity"/>
    <property type="evidence" value="ECO:0007669"/>
    <property type="project" value="InterPro"/>
</dbReference>
<dbReference type="GO" id="GO:0006457">
    <property type="term" value="P:protein folding"/>
    <property type="evidence" value="ECO:0007669"/>
    <property type="project" value="InterPro"/>
</dbReference>
<evidence type="ECO:0000256" key="5">
    <source>
        <dbReference type="RuleBase" id="RU004478"/>
    </source>
</evidence>
<proteinExistence type="inferred from homology"/>
<dbReference type="GO" id="GO:0000774">
    <property type="term" value="F:adenyl-nucleotide exchange factor activity"/>
    <property type="evidence" value="ECO:0007669"/>
    <property type="project" value="InterPro"/>
</dbReference>
<dbReference type="Gene3D" id="3.90.20.20">
    <property type="match status" value="1"/>
</dbReference>
<keyword evidence="6" id="KW-0175">Coiled coil</keyword>
<dbReference type="Proteomes" id="UP000280228">
    <property type="component" value="Chromosome"/>
</dbReference>
<dbReference type="SUPFAM" id="SSF58014">
    <property type="entry name" value="Coiled-coil domain of nucleotide exchange factor GrpE"/>
    <property type="match status" value="1"/>
</dbReference>
<evidence type="ECO:0000256" key="6">
    <source>
        <dbReference type="SAM" id="Coils"/>
    </source>
</evidence>
<dbReference type="NCBIfam" id="NF010748">
    <property type="entry name" value="PRK14150.1"/>
    <property type="match status" value="1"/>
</dbReference>
<dbReference type="PANTHER" id="PTHR21237:SF23">
    <property type="entry name" value="GRPE PROTEIN HOMOLOG, MITOCHONDRIAL"/>
    <property type="match status" value="1"/>
</dbReference>
<dbReference type="HAMAP" id="MF_01151">
    <property type="entry name" value="GrpE"/>
    <property type="match status" value="1"/>
</dbReference>
<comment type="subcellular location">
    <subcellularLocation>
        <location evidence="3">Cytoplasm</location>
    </subcellularLocation>
</comment>
<protein>
    <recommendedName>
        <fullName evidence="3 4">Protein GrpE</fullName>
    </recommendedName>
    <alternativeName>
        <fullName evidence="3">HSP-70 cofactor</fullName>
    </alternativeName>
</protein>
<sequence length="210" mass="23645">MFYGYADYLKFLCQSLENFILNHYEDGEFILTFLGQFMTEQTTEQTTMEEIMAETTTEQVEALHSQIQALENEVKEAKETAARANAESYNAQRRMEQETDKAKKFALQKFAKELLEVVDNLERAIKDAEETGADDASLEGIRLTHKVLLSVLEKNGVVAVGNVGDTFNPEIHEAVGIFPEAEKDIIGQVLQKGYILNERTLRPAMVMVGA</sequence>
<dbReference type="SUPFAM" id="SSF51064">
    <property type="entry name" value="Head domain of nucleotide exchange factor GrpE"/>
    <property type="match status" value="1"/>
</dbReference>
<dbReference type="CDD" id="cd00446">
    <property type="entry name" value="GrpE"/>
    <property type="match status" value="1"/>
</dbReference>
<dbReference type="GO" id="GO:0005829">
    <property type="term" value="C:cytosol"/>
    <property type="evidence" value="ECO:0007669"/>
    <property type="project" value="TreeGrafter"/>
</dbReference>
<dbReference type="InterPro" id="IPR009012">
    <property type="entry name" value="GrpE_head"/>
</dbReference>
<comment type="similarity">
    <text evidence="1 3 5">Belongs to the GrpE family.</text>
</comment>
<dbReference type="GO" id="GO:0051082">
    <property type="term" value="F:unfolded protein binding"/>
    <property type="evidence" value="ECO:0007669"/>
    <property type="project" value="TreeGrafter"/>
</dbReference>
<dbReference type="AlphaFoldDB" id="A0A3Q9GC40"/>
<evidence type="ECO:0000256" key="4">
    <source>
        <dbReference type="RuleBase" id="RU000639"/>
    </source>
</evidence>
<accession>A0A3Q9GC40</accession>
<evidence type="ECO:0000256" key="2">
    <source>
        <dbReference type="ARBA" id="ARBA00023186"/>
    </source>
</evidence>
<dbReference type="Pfam" id="PF01025">
    <property type="entry name" value="GrpE"/>
    <property type="match status" value="1"/>
</dbReference>
<gene>
    <name evidence="3" type="primary">grpE</name>
    <name evidence="7" type="ORF">EJK53_0024</name>
</gene>
<dbReference type="GO" id="GO:0051087">
    <property type="term" value="F:protein-folding chaperone binding"/>
    <property type="evidence" value="ECO:0007669"/>
    <property type="project" value="InterPro"/>
</dbReference>
<evidence type="ECO:0000313" key="8">
    <source>
        <dbReference type="Proteomes" id="UP000280228"/>
    </source>
</evidence>
<evidence type="ECO:0000256" key="3">
    <source>
        <dbReference type="HAMAP-Rule" id="MF_01151"/>
    </source>
</evidence>
<dbReference type="InterPro" id="IPR000740">
    <property type="entry name" value="GrpE"/>
</dbReference>
<dbReference type="PANTHER" id="PTHR21237">
    <property type="entry name" value="GRPE PROTEIN"/>
    <property type="match status" value="1"/>
</dbReference>
<keyword evidence="3" id="KW-0963">Cytoplasm</keyword>
<evidence type="ECO:0000256" key="1">
    <source>
        <dbReference type="ARBA" id="ARBA00009054"/>
    </source>
</evidence>
<comment type="subunit">
    <text evidence="3">Homodimer.</text>
</comment>
<dbReference type="EMBL" id="CP034662">
    <property type="protein sequence ID" value="AZQ92592.1"/>
    <property type="molecule type" value="Genomic_DNA"/>
</dbReference>
<dbReference type="PRINTS" id="PR00773">
    <property type="entry name" value="GRPEPROTEIN"/>
</dbReference>
<dbReference type="PROSITE" id="PS01071">
    <property type="entry name" value="GRPE"/>
    <property type="match status" value="1"/>
</dbReference>